<evidence type="ECO:0000313" key="4">
    <source>
        <dbReference type="EMBL" id="RHA43576.1"/>
    </source>
</evidence>
<proteinExistence type="predicted"/>
<dbReference type="SUPFAM" id="SSF81606">
    <property type="entry name" value="PP2C-like"/>
    <property type="match status" value="1"/>
</dbReference>
<gene>
    <name evidence="4" type="ORF">D1825_05645</name>
</gene>
<dbReference type="PANTHER" id="PTHR43156">
    <property type="entry name" value="STAGE II SPORULATION PROTEIN E-RELATED"/>
    <property type="match status" value="1"/>
</dbReference>
<dbReference type="SMART" id="SM00331">
    <property type="entry name" value="PP2C_SIG"/>
    <property type="match status" value="1"/>
</dbReference>
<evidence type="ECO:0000256" key="1">
    <source>
        <dbReference type="ARBA" id="ARBA00022801"/>
    </source>
</evidence>
<dbReference type="Gene3D" id="3.60.40.10">
    <property type="entry name" value="PPM-type phosphatase domain"/>
    <property type="match status" value="1"/>
</dbReference>
<dbReference type="RefSeq" id="WP_118766471.1">
    <property type="nucleotide sequence ID" value="NZ_QWKP01000154.1"/>
</dbReference>
<keyword evidence="5" id="KW-1185">Reference proteome</keyword>
<evidence type="ECO:0000259" key="2">
    <source>
        <dbReference type="SMART" id="SM00065"/>
    </source>
</evidence>
<feature type="domain" description="GAF" evidence="2">
    <location>
        <begin position="9"/>
        <end position="155"/>
    </location>
</feature>
<keyword evidence="1" id="KW-0378">Hydrolase</keyword>
<dbReference type="InterPro" id="IPR052016">
    <property type="entry name" value="Bact_Sigma-Reg"/>
</dbReference>
<dbReference type="InterPro" id="IPR036457">
    <property type="entry name" value="PPM-type-like_dom_sf"/>
</dbReference>
<dbReference type="Pfam" id="PF13185">
    <property type="entry name" value="GAF_2"/>
    <property type="match status" value="1"/>
</dbReference>
<dbReference type="Proteomes" id="UP000283374">
    <property type="component" value="Unassembled WGS sequence"/>
</dbReference>
<dbReference type="GO" id="GO:0016791">
    <property type="term" value="F:phosphatase activity"/>
    <property type="evidence" value="ECO:0007669"/>
    <property type="project" value="TreeGrafter"/>
</dbReference>
<protein>
    <submittedName>
        <fullName evidence="4">GAF domain-containing protein</fullName>
    </submittedName>
</protein>
<accession>A0A413RNI4</accession>
<sequence length="567" mass="59850">MADLGPTTASDPAYERFARLVKAYLGVPVALVSFVGDDGQRLPGALGLPEPWQSRRGTPLSHSFCKHVVAEDRPLVVSDSRTVDFLQDNLAIPDLNVIAYAGYPLHDLQGRAVGSLCAIDGEPRAWIERELAVLEDLALACASEVQLREAGDTATTAVATATRREAHAQILLALSDAFTQTRTPDDVLDAVQRAAADVAGAARSSVALAHPERGSLSWVRHAVVPGAPESIWADEPLNRTESPAVRAVVSGRPLFFDDAEAMGAAFPRVAGVGGPGAAAFLPLTTSTATLGAILLRWHEPRVLTSSIRDLLVTLASDASTALERAHLLQSRSDVARTLQAAMLSQLPEPTGVDLDAVYLPAEVTEQVGGDWYDAMELADGGFAIVVGDVTGHDMPAATRMGQLRSMLRALLWEHDKPPSMVLELLDQANVGTGLEATATAFLARLEPPTASGVRRLTWASAGHPPAFVRRASGACVVLDARPGLPLGFIPERERHDHVVELAPGDTLVVYTDGLLERRVESMRDSIAAAAAVVAGLSDLGAAAVVEALGPTGDRRDDVVVLSLAIHA</sequence>
<dbReference type="Pfam" id="PF07228">
    <property type="entry name" value="SpoIIE"/>
    <property type="match status" value="1"/>
</dbReference>
<name>A0A413RNI4_9CELL</name>
<evidence type="ECO:0000259" key="3">
    <source>
        <dbReference type="SMART" id="SM00331"/>
    </source>
</evidence>
<organism evidence="4 5">
    <name type="scientific">Cellulomonas rhizosphaerae</name>
    <dbReference type="NCBI Taxonomy" id="2293719"/>
    <lineage>
        <taxon>Bacteria</taxon>
        <taxon>Bacillati</taxon>
        <taxon>Actinomycetota</taxon>
        <taxon>Actinomycetes</taxon>
        <taxon>Micrococcales</taxon>
        <taxon>Cellulomonadaceae</taxon>
        <taxon>Cellulomonas</taxon>
    </lineage>
</organism>
<reference evidence="4 5" key="1">
    <citation type="submission" date="2018-08" db="EMBL/GenBank/DDBJ databases">
        <title>Cellulomonas rhizosphaerae sp. nov., a novel actinomycete isolated from soil.</title>
        <authorList>
            <person name="Tian Y."/>
        </authorList>
    </citation>
    <scope>NUCLEOTIDE SEQUENCE [LARGE SCALE GENOMIC DNA]</scope>
    <source>
        <strain evidence="4 5">NEAU-TCZ24</strain>
    </source>
</reference>
<feature type="domain" description="PPM-type phosphatase" evidence="3">
    <location>
        <begin position="352"/>
        <end position="565"/>
    </location>
</feature>
<feature type="domain" description="GAF" evidence="2">
    <location>
        <begin position="183"/>
        <end position="332"/>
    </location>
</feature>
<dbReference type="InterPro" id="IPR001932">
    <property type="entry name" value="PPM-type_phosphatase-like_dom"/>
</dbReference>
<dbReference type="Pfam" id="PF01590">
    <property type="entry name" value="GAF"/>
    <property type="match status" value="1"/>
</dbReference>
<dbReference type="Gene3D" id="3.30.450.40">
    <property type="match status" value="2"/>
</dbReference>
<comment type="caution">
    <text evidence="4">The sequence shown here is derived from an EMBL/GenBank/DDBJ whole genome shotgun (WGS) entry which is preliminary data.</text>
</comment>
<dbReference type="SMART" id="SM00065">
    <property type="entry name" value="GAF"/>
    <property type="match status" value="2"/>
</dbReference>
<evidence type="ECO:0000313" key="5">
    <source>
        <dbReference type="Proteomes" id="UP000283374"/>
    </source>
</evidence>
<dbReference type="InterPro" id="IPR003018">
    <property type="entry name" value="GAF"/>
</dbReference>
<dbReference type="InterPro" id="IPR029016">
    <property type="entry name" value="GAF-like_dom_sf"/>
</dbReference>
<dbReference type="AlphaFoldDB" id="A0A413RNI4"/>
<dbReference type="EMBL" id="QWKP01000154">
    <property type="protein sequence ID" value="RHA43576.1"/>
    <property type="molecule type" value="Genomic_DNA"/>
</dbReference>
<dbReference type="PANTHER" id="PTHR43156:SF2">
    <property type="entry name" value="STAGE II SPORULATION PROTEIN E"/>
    <property type="match status" value="1"/>
</dbReference>
<dbReference type="SUPFAM" id="SSF55781">
    <property type="entry name" value="GAF domain-like"/>
    <property type="match status" value="2"/>
</dbReference>
<dbReference type="OrthoDB" id="319881at2"/>